<evidence type="ECO:0000313" key="2">
    <source>
        <dbReference type="Proteomes" id="UP000324091"/>
    </source>
</evidence>
<proteinExistence type="predicted"/>
<accession>A0A5C6NZ45</accession>
<protein>
    <submittedName>
        <fullName evidence="1">Uncharacterized protein</fullName>
    </submittedName>
</protein>
<keyword evidence="2" id="KW-1185">Reference proteome</keyword>
<dbReference type="Proteomes" id="UP000324091">
    <property type="component" value="Chromosome 16"/>
</dbReference>
<dbReference type="EMBL" id="RHFK02000008">
    <property type="protein sequence ID" value="TWW71901.1"/>
    <property type="molecule type" value="Genomic_DNA"/>
</dbReference>
<reference evidence="1 2" key="1">
    <citation type="submission" date="2019-04" db="EMBL/GenBank/DDBJ databases">
        <title>Chromosome genome assembly for Takifugu flavidus.</title>
        <authorList>
            <person name="Xiao S."/>
        </authorList>
    </citation>
    <scope>NUCLEOTIDE SEQUENCE [LARGE SCALE GENOMIC DNA]</scope>
    <source>
        <strain evidence="1">HTHZ2018</strain>
        <tissue evidence="1">Muscle</tissue>
    </source>
</reference>
<name>A0A5C6NZ45_9TELE</name>
<evidence type="ECO:0000313" key="1">
    <source>
        <dbReference type="EMBL" id="TWW71901.1"/>
    </source>
</evidence>
<comment type="caution">
    <text evidence="1">The sequence shown here is derived from an EMBL/GenBank/DDBJ whole genome shotgun (WGS) entry which is preliminary data.</text>
</comment>
<dbReference type="AlphaFoldDB" id="A0A5C6NZ45"/>
<gene>
    <name evidence="1" type="ORF">D4764_16G0003980</name>
</gene>
<sequence length="60" mass="6711">MTQRRSNQTKTGTKPLYWGVTISHSRHLGSPRLGPVSGICGGKLELRQRTPTEMFPLSRC</sequence>
<organism evidence="1 2">
    <name type="scientific">Takifugu flavidus</name>
    <name type="common">sansaifugu</name>
    <dbReference type="NCBI Taxonomy" id="433684"/>
    <lineage>
        <taxon>Eukaryota</taxon>
        <taxon>Metazoa</taxon>
        <taxon>Chordata</taxon>
        <taxon>Craniata</taxon>
        <taxon>Vertebrata</taxon>
        <taxon>Euteleostomi</taxon>
        <taxon>Actinopterygii</taxon>
        <taxon>Neopterygii</taxon>
        <taxon>Teleostei</taxon>
        <taxon>Neoteleostei</taxon>
        <taxon>Acanthomorphata</taxon>
        <taxon>Eupercaria</taxon>
        <taxon>Tetraodontiformes</taxon>
        <taxon>Tetradontoidea</taxon>
        <taxon>Tetraodontidae</taxon>
        <taxon>Takifugu</taxon>
    </lineage>
</organism>